<name>A0A0P6VQ89_9HYPH</name>
<keyword evidence="4" id="KW-0808">Transferase</keyword>
<dbReference type="Pfam" id="PF00202">
    <property type="entry name" value="Aminotran_3"/>
    <property type="match status" value="1"/>
</dbReference>
<dbReference type="CDD" id="cd00610">
    <property type="entry name" value="OAT_like"/>
    <property type="match status" value="1"/>
</dbReference>
<evidence type="ECO:0008006" key="9">
    <source>
        <dbReference type="Google" id="ProtNLM"/>
    </source>
</evidence>
<dbReference type="InterPro" id="IPR015424">
    <property type="entry name" value="PyrdxlP-dep_Trfase"/>
</dbReference>
<comment type="cofactor">
    <cofactor evidence="1">
        <name>pyridoxal 5'-phosphate</name>
        <dbReference type="ChEBI" id="CHEBI:597326"/>
    </cofactor>
</comment>
<reference evidence="7 8" key="2">
    <citation type="submission" date="2015-10" db="EMBL/GenBank/DDBJ databases">
        <title>Draft Genome Sequence of Prosthecomicrobium hirschii ATCC 27832.</title>
        <authorList>
            <person name="Daniel J."/>
            <person name="Givan S.A."/>
            <person name="Brun Y.V."/>
            <person name="Brown P.J."/>
        </authorList>
    </citation>
    <scope>NUCLEOTIDE SEQUENCE [LARGE SCALE GENOMIC DNA]</scope>
    <source>
        <strain evidence="7 8">16</strain>
    </source>
</reference>
<evidence type="ECO:0000256" key="2">
    <source>
        <dbReference type="ARBA" id="ARBA00008954"/>
    </source>
</evidence>
<sequence length="453" mass="48834">MTVAAEALKHVWFHATSPQALRAEGGLTVFNKGEGCYLIDEDGRRYLDGLSGGAFVTNVGHGRAEIADAMAAQARELAYVSPYNFVAPATVKLAGVVADLAPGDLERVFFTSGGSEAVETAMKIAKQYHWLGGDQKRTKVISRRGSYHGSTQYAMSISGASHDFNNKIFGPLVPGCVHVPHNNCYRCEYGLSRPGCRTLCASMIEKAILHEGPETVAAIIAEPVPAAASIYPAPDDYLPMLREIADKYGVLLIIDEVIDGFGRTGSMFACQQWGVVPDIMTVAKGLTSGYVPMGAAIASKRVSARFEAASGREAGLNHVLSFGGHAVAAAAALKNIEIVQREGLVENSREMGKYLLDGLESLRRLPLVGDVRGRGLLACVELVRDKQTREPFRPQDQMSVRMTNYMRDEGVLVRTYQVVEFGPPLTAGRAEVEMIITGLERAILRFAADVGLA</sequence>
<evidence type="ECO:0000256" key="1">
    <source>
        <dbReference type="ARBA" id="ARBA00001933"/>
    </source>
</evidence>
<dbReference type="PANTHER" id="PTHR43094:SF1">
    <property type="entry name" value="AMINOTRANSFERASE CLASS-III"/>
    <property type="match status" value="1"/>
</dbReference>
<evidence type="ECO:0000256" key="6">
    <source>
        <dbReference type="RuleBase" id="RU003560"/>
    </source>
</evidence>
<dbReference type="InterPro" id="IPR015421">
    <property type="entry name" value="PyrdxlP-dep_Trfase_major"/>
</dbReference>
<dbReference type="Gene3D" id="3.40.640.10">
    <property type="entry name" value="Type I PLP-dependent aspartate aminotransferase-like (Major domain)"/>
    <property type="match status" value="1"/>
</dbReference>
<keyword evidence="3" id="KW-0032">Aminotransferase</keyword>
<dbReference type="RefSeq" id="WP_054359515.1">
    <property type="nucleotide sequence ID" value="NZ_JAPCYQ010000001.1"/>
</dbReference>
<dbReference type="STRING" id="665126.ABB55_14935"/>
<dbReference type="InterPro" id="IPR049704">
    <property type="entry name" value="Aminotrans_3_PPA_site"/>
</dbReference>
<keyword evidence="8" id="KW-1185">Reference proteome</keyword>
<dbReference type="AlphaFoldDB" id="A0A0P6VQ89"/>
<evidence type="ECO:0000256" key="4">
    <source>
        <dbReference type="ARBA" id="ARBA00022679"/>
    </source>
</evidence>
<dbReference type="Gene3D" id="3.90.1150.10">
    <property type="entry name" value="Aspartate Aminotransferase, domain 1"/>
    <property type="match status" value="1"/>
</dbReference>
<dbReference type="InterPro" id="IPR015422">
    <property type="entry name" value="PyrdxlP-dep_Trfase_small"/>
</dbReference>
<dbReference type="PANTHER" id="PTHR43094">
    <property type="entry name" value="AMINOTRANSFERASE"/>
    <property type="match status" value="1"/>
</dbReference>
<dbReference type="EMBL" id="LJYW01000001">
    <property type="protein sequence ID" value="KPL53350.1"/>
    <property type="molecule type" value="Genomic_DNA"/>
</dbReference>
<dbReference type="GO" id="GO:0008483">
    <property type="term" value="F:transaminase activity"/>
    <property type="evidence" value="ECO:0007669"/>
    <property type="project" value="UniProtKB-KW"/>
</dbReference>
<protein>
    <recommendedName>
        <fullName evidence="9">Aminotransferase</fullName>
    </recommendedName>
</protein>
<evidence type="ECO:0000313" key="8">
    <source>
        <dbReference type="Proteomes" id="UP000048984"/>
    </source>
</evidence>
<comment type="caution">
    <text evidence="7">The sequence shown here is derived from an EMBL/GenBank/DDBJ whole genome shotgun (WGS) entry which is preliminary data.</text>
</comment>
<dbReference type="Proteomes" id="UP000048984">
    <property type="component" value="Unassembled WGS sequence"/>
</dbReference>
<dbReference type="InterPro" id="IPR005814">
    <property type="entry name" value="Aminotrans_3"/>
</dbReference>
<evidence type="ECO:0000313" key="7">
    <source>
        <dbReference type="EMBL" id="KPL53350.1"/>
    </source>
</evidence>
<dbReference type="GO" id="GO:0030170">
    <property type="term" value="F:pyridoxal phosphate binding"/>
    <property type="evidence" value="ECO:0007669"/>
    <property type="project" value="InterPro"/>
</dbReference>
<dbReference type="GO" id="GO:0005829">
    <property type="term" value="C:cytosol"/>
    <property type="evidence" value="ECO:0007669"/>
    <property type="project" value="TreeGrafter"/>
</dbReference>
<dbReference type="SUPFAM" id="SSF53383">
    <property type="entry name" value="PLP-dependent transferases"/>
    <property type="match status" value="1"/>
</dbReference>
<dbReference type="FunFam" id="3.40.640.10:FF:000014">
    <property type="entry name" value="Adenosylmethionine-8-amino-7-oxononanoate aminotransferase, probable"/>
    <property type="match status" value="1"/>
</dbReference>
<proteinExistence type="inferred from homology"/>
<evidence type="ECO:0000256" key="3">
    <source>
        <dbReference type="ARBA" id="ARBA00022576"/>
    </source>
</evidence>
<dbReference type="PROSITE" id="PS00600">
    <property type="entry name" value="AA_TRANSFER_CLASS_3"/>
    <property type="match status" value="1"/>
</dbReference>
<dbReference type="PIRSF" id="PIRSF000521">
    <property type="entry name" value="Transaminase_4ab_Lys_Orn"/>
    <property type="match status" value="1"/>
</dbReference>
<gene>
    <name evidence="7" type="ORF">ABB55_14935</name>
</gene>
<accession>A0A0P6VQ89</accession>
<evidence type="ECO:0000256" key="5">
    <source>
        <dbReference type="ARBA" id="ARBA00022898"/>
    </source>
</evidence>
<comment type="similarity">
    <text evidence="2 6">Belongs to the class-III pyridoxal-phosphate-dependent aminotransferase family.</text>
</comment>
<keyword evidence="5 6" id="KW-0663">Pyridoxal phosphate</keyword>
<organism evidence="7 8">
    <name type="scientific">Prosthecodimorpha hirschii</name>
    <dbReference type="NCBI Taxonomy" id="665126"/>
    <lineage>
        <taxon>Bacteria</taxon>
        <taxon>Pseudomonadati</taxon>
        <taxon>Pseudomonadota</taxon>
        <taxon>Alphaproteobacteria</taxon>
        <taxon>Hyphomicrobiales</taxon>
        <taxon>Ancalomicrobiaceae</taxon>
        <taxon>Prosthecodimorpha</taxon>
    </lineage>
</organism>
<reference evidence="7 8" key="1">
    <citation type="submission" date="2015-09" db="EMBL/GenBank/DDBJ databases">
        <authorList>
            <person name="Jackson K.R."/>
            <person name="Lunt B.L."/>
            <person name="Fisher J.N.B."/>
            <person name="Gardner A.V."/>
            <person name="Bailey M.E."/>
            <person name="Deus L.M."/>
            <person name="Earl A.S."/>
            <person name="Gibby P.D."/>
            <person name="Hartmann K.A."/>
            <person name="Liu J.E."/>
            <person name="Manci A.M."/>
            <person name="Nielsen D.A."/>
            <person name="Solomon M.B."/>
            <person name="Breakwell D.P."/>
            <person name="Burnett S.H."/>
            <person name="Grose J.H."/>
        </authorList>
    </citation>
    <scope>NUCLEOTIDE SEQUENCE [LARGE SCALE GENOMIC DNA]</scope>
    <source>
        <strain evidence="7 8">16</strain>
    </source>
</reference>
<dbReference type="OrthoDB" id="5288905at2"/>